<organism evidence="5 6">
    <name type="scientific">Caldimonas aquatica</name>
    <dbReference type="NCBI Taxonomy" id="376175"/>
    <lineage>
        <taxon>Bacteria</taxon>
        <taxon>Pseudomonadati</taxon>
        <taxon>Pseudomonadota</taxon>
        <taxon>Betaproteobacteria</taxon>
        <taxon>Burkholderiales</taxon>
        <taxon>Sphaerotilaceae</taxon>
        <taxon>Caldimonas</taxon>
    </lineage>
</organism>
<evidence type="ECO:0000259" key="4">
    <source>
        <dbReference type="Pfam" id="PF13193"/>
    </source>
</evidence>
<comment type="similarity">
    <text evidence="1">Belongs to the ATP-dependent AMP-binding enzyme family.</text>
</comment>
<evidence type="ECO:0000313" key="5">
    <source>
        <dbReference type="EMBL" id="UZD54065.1"/>
    </source>
</evidence>
<name>A0ABY6MQK9_9BURK</name>
<dbReference type="InterPro" id="IPR045851">
    <property type="entry name" value="AMP-bd_C_sf"/>
</dbReference>
<feature type="domain" description="AMP-binding enzyme C-terminal" evidence="4">
    <location>
        <begin position="422"/>
        <end position="497"/>
    </location>
</feature>
<accession>A0ABY6MQK9</accession>
<dbReference type="PANTHER" id="PTHR43201">
    <property type="entry name" value="ACYL-COA SYNTHETASE"/>
    <property type="match status" value="1"/>
</dbReference>
<dbReference type="Proteomes" id="UP001163266">
    <property type="component" value="Chromosome"/>
</dbReference>
<dbReference type="Gene3D" id="3.40.50.12780">
    <property type="entry name" value="N-terminal domain of ligase-like"/>
    <property type="match status" value="1"/>
</dbReference>
<sequence length="515" mass="55991">MNLAHLLVRAAGTAGDRPAVFLGTHALHSYPALARRAASLAGALQGRWRLAPGERVGIFATNHPAVLEILFGCWWAGLAVVPINPKLHPREAQYILSHSGASLVFTTEDIAAGLEGQCKALPSLKEIVCIERPDYERLLQAEPLPGPLHRAPEELAWLFYTSGTTGRPKGVMITHRNLMAMTLCYFADVDSAQPQDAVLYAAPMSHGAGLYGLPHVAAAARHVVPDSRGFDPAEILALARHHRDVSMFAAPTMVRRLVEQAAAQGEEGDGLKTVVYGGGPMYLEDIQRALKVMGPRFVQIYGQGESPMTITALARRHLMDTSHPRYLQRLGSVGVAQTAVEVRVADEAGRDLPAGETGEVVVRGDTVMAGYWCDPEATARTIRDGWLYTGDMGSLDEDGFLTLRDRSKDVIISGGSNIYPREVEEVLLRHPDVAEVSVVGRRDAQWGEVVVAFVVPRTGASLHADALDALCVEHIARFKRPKEYVFVEALPKNHYGKVLKTELRARLQAGPDAAR</sequence>
<dbReference type="Pfam" id="PF00501">
    <property type="entry name" value="AMP-binding"/>
    <property type="match status" value="1"/>
</dbReference>
<evidence type="ECO:0000259" key="3">
    <source>
        <dbReference type="Pfam" id="PF00501"/>
    </source>
</evidence>
<evidence type="ECO:0000313" key="6">
    <source>
        <dbReference type="Proteomes" id="UP001163266"/>
    </source>
</evidence>
<gene>
    <name evidence="5" type="ORF">OMP39_10285</name>
</gene>
<dbReference type="InterPro" id="IPR020845">
    <property type="entry name" value="AMP-binding_CS"/>
</dbReference>
<dbReference type="InterPro" id="IPR000873">
    <property type="entry name" value="AMP-dep_synth/lig_dom"/>
</dbReference>
<dbReference type="PANTHER" id="PTHR43201:SF5">
    <property type="entry name" value="MEDIUM-CHAIN ACYL-COA LIGASE ACSF2, MITOCHONDRIAL"/>
    <property type="match status" value="1"/>
</dbReference>
<dbReference type="EMBL" id="CP110257">
    <property type="protein sequence ID" value="UZD54065.1"/>
    <property type="molecule type" value="Genomic_DNA"/>
</dbReference>
<dbReference type="RefSeq" id="WP_264891634.1">
    <property type="nucleotide sequence ID" value="NZ_CP110257.1"/>
</dbReference>
<dbReference type="PROSITE" id="PS00455">
    <property type="entry name" value="AMP_BINDING"/>
    <property type="match status" value="1"/>
</dbReference>
<protein>
    <submittedName>
        <fullName evidence="5">AMP-binding protein</fullName>
    </submittedName>
</protein>
<feature type="domain" description="AMP-dependent synthetase/ligase" evidence="3">
    <location>
        <begin position="9"/>
        <end position="372"/>
    </location>
</feature>
<dbReference type="InterPro" id="IPR025110">
    <property type="entry name" value="AMP-bd_C"/>
</dbReference>
<dbReference type="InterPro" id="IPR042099">
    <property type="entry name" value="ANL_N_sf"/>
</dbReference>
<evidence type="ECO:0000256" key="2">
    <source>
        <dbReference type="ARBA" id="ARBA00022598"/>
    </source>
</evidence>
<dbReference type="Gene3D" id="3.30.300.30">
    <property type="match status" value="1"/>
</dbReference>
<reference evidence="5" key="1">
    <citation type="submission" date="2022-10" db="EMBL/GenBank/DDBJ databases">
        <title>Complete genome sequence of Schlegelella aquatica LMG 23380.</title>
        <authorList>
            <person name="Musilova J."/>
            <person name="Kourilova X."/>
            <person name="Bezdicek M."/>
            <person name="Hermankova K."/>
            <person name="Obruca S."/>
            <person name="Sedlar K."/>
        </authorList>
    </citation>
    <scope>NUCLEOTIDE SEQUENCE</scope>
    <source>
        <strain evidence="5">LMG 23380</strain>
    </source>
</reference>
<dbReference type="Pfam" id="PF13193">
    <property type="entry name" value="AMP-binding_C"/>
    <property type="match status" value="1"/>
</dbReference>
<keyword evidence="2" id="KW-0436">Ligase</keyword>
<evidence type="ECO:0000256" key="1">
    <source>
        <dbReference type="ARBA" id="ARBA00006432"/>
    </source>
</evidence>
<keyword evidence="6" id="KW-1185">Reference proteome</keyword>
<proteinExistence type="inferred from homology"/>
<dbReference type="SUPFAM" id="SSF56801">
    <property type="entry name" value="Acetyl-CoA synthetase-like"/>
    <property type="match status" value="1"/>
</dbReference>